<feature type="chain" id="PRO_5046115485" evidence="1">
    <location>
        <begin position="26"/>
        <end position="91"/>
    </location>
</feature>
<dbReference type="RefSeq" id="WP_083780670.1">
    <property type="nucleotide sequence ID" value="NZ_JABFDP010000011.1"/>
</dbReference>
<proteinExistence type="predicted"/>
<sequence>MRILSWSALALGLMVGVVVSGPARAQAYDPRYPVCMKVYEGGRWGGEWIDCSYTSLPQCRATASGRAAMCDLNPFFAPPPPPPRRAHRRHH</sequence>
<comment type="caution">
    <text evidence="2">The sequence shown here is derived from an EMBL/GenBank/DDBJ whole genome shotgun (WGS) entry which is preliminary data.</text>
</comment>
<dbReference type="Proteomes" id="UP001314635">
    <property type="component" value="Unassembled WGS sequence"/>
</dbReference>
<dbReference type="EMBL" id="JAFCLK010000026">
    <property type="protein sequence ID" value="MBR1139119.1"/>
    <property type="molecule type" value="Genomic_DNA"/>
</dbReference>
<accession>A0ABS5GDQ1</accession>
<protein>
    <submittedName>
        <fullName evidence="2">DUF3551 domain-containing protein</fullName>
    </submittedName>
</protein>
<dbReference type="InterPro" id="IPR021937">
    <property type="entry name" value="DUF3551"/>
</dbReference>
<feature type="signal peptide" evidence="1">
    <location>
        <begin position="1"/>
        <end position="25"/>
    </location>
</feature>
<keyword evidence="1" id="KW-0732">Signal</keyword>
<evidence type="ECO:0000313" key="3">
    <source>
        <dbReference type="Proteomes" id="UP001314635"/>
    </source>
</evidence>
<name>A0ABS5GDQ1_9BRAD</name>
<dbReference type="Pfam" id="PF12071">
    <property type="entry name" value="DUF3551"/>
    <property type="match status" value="1"/>
</dbReference>
<reference evidence="3" key="1">
    <citation type="journal article" date="2021" name="ISME J.">
        <title>Evolutionary origin and ecological implication of a unique nif island in free-living Bradyrhizobium lineages.</title>
        <authorList>
            <person name="Tao J."/>
        </authorList>
    </citation>
    <scope>NUCLEOTIDE SEQUENCE [LARGE SCALE GENOMIC DNA]</scope>
    <source>
        <strain evidence="3">SZCCT0094</strain>
    </source>
</reference>
<organism evidence="2 3">
    <name type="scientific">Bradyrhizobium denitrificans</name>
    <dbReference type="NCBI Taxonomy" id="2734912"/>
    <lineage>
        <taxon>Bacteria</taxon>
        <taxon>Pseudomonadati</taxon>
        <taxon>Pseudomonadota</taxon>
        <taxon>Alphaproteobacteria</taxon>
        <taxon>Hyphomicrobiales</taxon>
        <taxon>Nitrobacteraceae</taxon>
        <taxon>Bradyrhizobium</taxon>
    </lineage>
</organism>
<gene>
    <name evidence="2" type="ORF">JQ619_25490</name>
</gene>
<evidence type="ECO:0000256" key="1">
    <source>
        <dbReference type="SAM" id="SignalP"/>
    </source>
</evidence>
<keyword evidence="3" id="KW-1185">Reference proteome</keyword>
<evidence type="ECO:0000313" key="2">
    <source>
        <dbReference type="EMBL" id="MBR1139119.1"/>
    </source>
</evidence>